<name>E6PLP3_9ZZZZ</name>
<gene>
    <name evidence="1" type="ORF">CARN2_2115</name>
</gene>
<dbReference type="EMBL" id="CABM01000014">
    <property type="protein sequence ID" value="CBH95844.1"/>
    <property type="molecule type" value="Genomic_DNA"/>
</dbReference>
<reference evidence="1" key="1">
    <citation type="submission" date="2009-10" db="EMBL/GenBank/DDBJ databases">
        <title>Diversity of trophic interactions inside an arsenic-rich microbial ecosystem.</title>
        <authorList>
            <person name="Bertin P.N."/>
            <person name="Heinrich-Salmeron A."/>
            <person name="Pelletier E."/>
            <person name="Goulhen-Chollet F."/>
            <person name="Arsene-Ploetze F."/>
            <person name="Gallien S."/>
            <person name="Calteau A."/>
            <person name="Vallenet D."/>
            <person name="Casiot C."/>
            <person name="Chane-Woon-Ming B."/>
            <person name="Giloteaux L."/>
            <person name="Barakat M."/>
            <person name="Bonnefoy V."/>
            <person name="Bruneel O."/>
            <person name="Chandler M."/>
            <person name="Cleiss J."/>
            <person name="Duran R."/>
            <person name="Elbaz-Poulichet F."/>
            <person name="Fonknechten N."/>
            <person name="Lauga B."/>
            <person name="Mornico D."/>
            <person name="Ortet P."/>
            <person name="Schaeffer C."/>
            <person name="Siguier P."/>
            <person name="Alexander Thil Smith A."/>
            <person name="Van Dorsselaer A."/>
            <person name="Weissenbach J."/>
            <person name="Medigue C."/>
            <person name="Le Paslier D."/>
        </authorList>
    </citation>
    <scope>NUCLEOTIDE SEQUENCE</scope>
</reference>
<proteinExistence type="predicted"/>
<accession>E6PLP3</accession>
<dbReference type="AlphaFoldDB" id="E6PLP3"/>
<sequence length="90" mass="10179">MASITHICPAPRCTTGEFFSISAVHRLAVTAGHAKFKAVLLDVRMQLLRFVAWMRQAHQPVTGVPCESGVRRFSGIRLRLRMRASVRFDR</sequence>
<evidence type="ECO:0000313" key="1">
    <source>
        <dbReference type="EMBL" id="CBH95844.1"/>
    </source>
</evidence>
<comment type="caution">
    <text evidence="1">The sequence shown here is derived from an EMBL/GenBank/DDBJ whole genome shotgun (WGS) entry which is preliminary data.</text>
</comment>
<organism evidence="1">
    <name type="scientific">mine drainage metagenome</name>
    <dbReference type="NCBI Taxonomy" id="410659"/>
    <lineage>
        <taxon>unclassified sequences</taxon>
        <taxon>metagenomes</taxon>
        <taxon>ecological metagenomes</taxon>
    </lineage>
</organism>
<protein>
    <submittedName>
        <fullName evidence="1">Uncharacterized protein</fullName>
    </submittedName>
</protein>